<keyword evidence="2" id="KW-1185">Reference proteome</keyword>
<organism evidence="1 2">
    <name type="scientific">Opisthorchis viverrini</name>
    <name type="common">Southeast Asian liver fluke</name>
    <dbReference type="NCBI Taxonomy" id="6198"/>
    <lineage>
        <taxon>Eukaryota</taxon>
        <taxon>Metazoa</taxon>
        <taxon>Spiralia</taxon>
        <taxon>Lophotrochozoa</taxon>
        <taxon>Platyhelminthes</taxon>
        <taxon>Trematoda</taxon>
        <taxon>Digenea</taxon>
        <taxon>Opisthorchiida</taxon>
        <taxon>Opisthorchiata</taxon>
        <taxon>Opisthorchiidae</taxon>
        <taxon>Opisthorchis</taxon>
    </lineage>
</organism>
<dbReference type="AlphaFoldDB" id="A0A074ZX76"/>
<dbReference type="CTD" id="20325687"/>
<dbReference type="GeneID" id="20325687"/>
<accession>A0A074ZX76</accession>
<gene>
    <name evidence="1" type="ORF">T265_11519</name>
</gene>
<reference evidence="1 2" key="1">
    <citation type="submission" date="2013-11" db="EMBL/GenBank/DDBJ databases">
        <title>Opisthorchis viverrini - life in the bile duct.</title>
        <authorList>
            <person name="Young N.D."/>
            <person name="Nagarajan N."/>
            <person name="Lin S.J."/>
            <person name="Korhonen P.K."/>
            <person name="Jex A.R."/>
            <person name="Hall R.S."/>
            <person name="Safavi-Hemami H."/>
            <person name="Kaewkong W."/>
            <person name="Bertrand D."/>
            <person name="Gao S."/>
            <person name="Seet Q."/>
            <person name="Wongkham S."/>
            <person name="Teh B.T."/>
            <person name="Wongkham C."/>
            <person name="Intapan P.M."/>
            <person name="Maleewong W."/>
            <person name="Yang X."/>
            <person name="Hu M."/>
            <person name="Wang Z."/>
            <person name="Hofmann A."/>
            <person name="Sternberg P.W."/>
            <person name="Tan P."/>
            <person name="Wang J."/>
            <person name="Gasser R.B."/>
        </authorList>
    </citation>
    <scope>NUCLEOTIDE SEQUENCE [LARGE SCALE GENOMIC DNA]</scope>
</reference>
<name>A0A074ZX76_OPIVI</name>
<sequence length="303" mass="34019">MPQGFMASASVQIFRLVVRRCRNLGMIAVFRRCPSARGTRAQPAMGIPHSTGGEHSVGESSSFLVVDRTPENRLSGLKLAARHKEVRIPLQLPLPCAAFVGRRPSVYGTGDGTVVLLLVRTTAVKTAYKLHSGYIGATRIRGWVPRDPHCAWLETLQDMAANRCQWCSCCQFLSRLSEPRQTAVLRLKRKGLTRSLTTARRTDIVILAGDINVQVKWSSNAKTQLGGRFGVDTQLTWKPSTARQSWTPLDHEAISYRRRVSSTDCRSSRVRNLTLIMPLYLAYCQYFACQSRTVLYLNFDKFQ</sequence>
<evidence type="ECO:0000313" key="2">
    <source>
        <dbReference type="Proteomes" id="UP000054324"/>
    </source>
</evidence>
<dbReference type="EMBL" id="KL597139">
    <property type="protein sequence ID" value="KER19784.1"/>
    <property type="molecule type" value="Genomic_DNA"/>
</dbReference>
<evidence type="ECO:0008006" key="3">
    <source>
        <dbReference type="Google" id="ProtNLM"/>
    </source>
</evidence>
<dbReference type="KEGG" id="ovi:T265_11519"/>
<evidence type="ECO:0000313" key="1">
    <source>
        <dbReference type="EMBL" id="KER19784.1"/>
    </source>
</evidence>
<dbReference type="Proteomes" id="UP000054324">
    <property type="component" value="Unassembled WGS sequence"/>
</dbReference>
<dbReference type="RefSeq" id="XP_009176461.1">
    <property type="nucleotide sequence ID" value="XM_009178197.1"/>
</dbReference>
<protein>
    <recommendedName>
        <fullName evidence="3">Endonuclease/exonuclease/phosphatase domain-containing protein</fullName>
    </recommendedName>
</protein>
<proteinExistence type="predicted"/>